<evidence type="ECO:0000256" key="7">
    <source>
        <dbReference type="ARBA" id="ARBA00023136"/>
    </source>
</evidence>
<dbReference type="Proteomes" id="UP001642484">
    <property type="component" value="Unassembled WGS sequence"/>
</dbReference>
<evidence type="ECO:0000256" key="2">
    <source>
        <dbReference type="ARBA" id="ARBA00022448"/>
    </source>
</evidence>
<accession>A0ABP0QIJ5</accession>
<evidence type="ECO:0000313" key="9">
    <source>
        <dbReference type="EMBL" id="CAK9087963.1"/>
    </source>
</evidence>
<keyword evidence="4 8" id="KW-0812">Transmembrane</keyword>
<dbReference type="EMBL" id="CAXAMN010024584">
    <property type="protein sequence ID" value="CAK9087963.1"/>
    <property type="molecule type" value="Genomic_DNA"/>
</dbReference>
<organism evidence="9 10">
    <name type="scientific">Durusdinium trenchii</name>
    <dbReference type="NCBI Taxonomy" id="1381693"/>
    <lineage>
        <taxon>Eukaryota</taxon>
        <taxon>Sar</taxon>
        <taxon>Alveolata</taxon>
        <taxon>Dinophyceae</taxon>
        <taxon>Suessiales</taxon>
        <taxon>Symbiodiniaceae</taxon>
        <taxon>Durusdinium</taxon>
    </lineage>
</organism>
<comment type="caution">
    <text evidence="9">The sequence shown here is derived from an EMBL/GenBank/DDBJ whole genome shotgun (WGS) entry which is preliminary data.</text>
</comment>
<evidence type="ECO:0000256" key="6">
    <source>
        <dbReference type="ARBA" id="ARBA00023065"/>
    </source>
</evidence>
<keyword evidence="3" id="KW-1003">Cell membrane</keyword>
<dbReference type="Pfam" id="PF25539">
    <property type="entry name" value="Bestrophin_2"/>
    <property type="match status" value="1"/>
</dbReference>
<dbReference type="PANTHER" id="PTHR33281">
    <property type="entry name" value="UPF0187 PROTEIN YNEE"/>
    <property type="match status" value="1"/>
</dbReference>
<evidence type="ECO:0000256" key="1">
    <source>
        <dbReference type="ARBA" id="ARBA00004651"/>
    </source>
</evidence>
<evidence type="ECO:0000256" key="3">
    <source>
        <dbReference type="ARBA" id="ARBA00022475"/>
    </source>
</evidence>
<keyword evidence="10" id="KW-1185">Reference proteome</keyword>
<name>A0ABP0QIJ5_9DINO</name>
<gene>
    <name evidence="9" type="ORF">CCMP2556_LOCUS42463</name>
</gene>
<evidence type="ECO:0000256" key="8">
    <source>
        <dbReference type="SAM" id="Phobius"/>
    </source>
</evidence>
<keyword evidence="5 8" id="KW-1133">Transmembrane helix</keyword>
<keyword evidence="6" id="KW-0406">Ion transport</keyword>
<sequence>MALAKPPWTSIGTLSGAACGPRVQPERLLGYGWAPGSEAGVEESHGRDGLAVTACAAFRAGRDRQKRRLEKRPAVAKRLRTWKRMTRPHAFAPGTMPASGSNGAKTAALVLQEQWRRVQPKAEPDEFRVTIRVIPLLLAQGLWSVFVVCMHLVTGWKLHNSSIIHPLLVGVLGLLLAFRTNQAYERHWSCGKTLAELQKVLQTMLRYAAHLSRDDWEIYSCIVRHLIAFPIALKQHLKRSRDPEEYMRILEYTEIEDVVRTGRPHTLILSSLSMLIRPLRHRDDGEGKSLALWSQMDNCITQLQTISCNLDLVVQLPLPASYTVHTSRFIRLWIGTLPFVLLGFIKPVLVPVIVLLVAWALYSTEELAQIMEEPFGDETAGKPETIKLDVFCRRIIFALKQQVWVQETLDTRVNAGSWVVTREDIPKVRQVEKEEPLHMKSAWDVD</sequence>
<keyword evidence="2" id="KW-0813">Transport</keyword>
<evidence type="ECO:0000256" key="5">
    <source>
        <dbReference type="ARBA" id="ARBA00022989"/>
    </source>
</evidence>
<dbReference type="PANTHER" id="PTHR33281:SF19">
    <property type="entry name" value="VOLTAGE-DEPENDENT ANION CHANNEL-FORMING PROTEIN YNEE"/>
    <property type="match status" value="1"/>
</dbReference>
<protein>
    <submittedName>
        <fullName evidence="9">Uncharacterized protein</fullName>
    </submittedName>
</protein>
<proteinExistence type="predicted"/>
<reference evidence="9 10" key="1">
    <citation type="submission" date="2024-02" db="EMBL/GenBank/DDBJ databases">
        <authorList>
            <person name="Chen Y."/>
            <person name="Shah S."/>
            <person name="Dougan E. K."/>
            <person name="Thang M."/>
            <person name="Chan C."/>
        </authorList>
    </citation>
    <scope>NUCLEOTIDE SEQUENCE [LARGE SCALE GENOMIC DNA]</scope>
</reference>
<feature type="transmembrane region" description="Helical" evidence="8">
    <location>
        <begin position="337"/>
        <end position="362"/>
    </location>
</feature>
<feature type="transmembrane region" description="Helical" evidence="8">
    <location>
        <begin position="136"/>
        <end position="156"/>
    </location>
</feature>
<feature type="transmembrane region" description="Helical" evidence="8">
    <location>
        <begin position="162"/>
        <end position="178"/>
    </location>
</feature>
<evidence type="ECO:0000313" key="10">
    <source>
        <dbReference type="Proteomes" id="UP001642484"/>
    </source>
</evidence>
<dbReference type="InterPro" id="IPR044669">
    <property type="entry name" value="YneE/VCCN1/2-like"/>
</dbReference>
<comment type="subcellular location">
    <subcellularLocation>
        <location evidence="1">Cell membrane</location>
        <topology evidence="1">Multi-pass membrane protein</topology>
    </subcellularLocation>
</comment>
<dbReference type="PROSITE" id="PS51257">
    <property type="entry name" value="PROKAR_LIPOPROTEIN"/>
    <property type="match status" value="1"/>
</dbReference>
<evidence type="ECO:0000256" key="4">
    <source>
        <dbReference type="ARBA" id="ARBA00022692"/>
    </source>
</evidence>
<keyword evidence="7 8" id="KW-0472">Membrane</keyword>